<keyword evidence="2" id="KW-1185">Reference proteome</keyword>
<dbReference type="InterPro" id="IPR036249">
    <property type="entry name" value="Thioredoxin-like_sf"/>
</dbReference>
<sequence>MWKAKAFGLTFGSIAMLYVYDNNIFSGIHSIRRQPYSDFLISTSESKQKLNEEAKTLGVPVLKSSFFFTPSKENINLTKSSTGIHFVRKIGDKIYTNPLEQNRKLEKWVKFHKDLYEVVNTKDQLIRLLKNRKKNEFLDSFVLAYVPDGDEEREMKLRELVATINFEDPMSSILSSYAARYVRVVKVSDENLARELGIDSKENMEFLRVKDSRGWFHSIIPRSLYVSSDVFRKYIETHLESNYKINGHEMQYDLKIYFDKFIYGSFNNPQTYHFSDLKDLTSVLCEIDPLIIPLFTIKQLQLVSAKVFFKLQSENSKLLLVSIKKDHQEEELNDLQSIMQGLKIEEFARKHPEVLIIVGLPEFIYHLPIKDIAVYHYEDIEVRLVDINKGAAVNSVYLQENMQLDELFEVKEKRLESSPPSAPQHAEILSKEDFYEQVLKNKDRCCFVMNCSKTCPACSYQDNFFQKAAEKSDKCKFLKYYVSNQSPYFKGPNATPRYHLYVPGSIEPVIYEPKVHGIQPENFLQFIETQLAGARNIS</sequence>
<name>A0A1R2BCP9_9CILI</name>
<evidence type="ECO:0000313" key="2">
    <source>
        <dbReference type="Proteomes" id="UP000187209"/>
    </source>
</evidence>
<proteinExistence type="predicted"/>
<evidence type="ECO:0008006" key="3">
    <source>
        <dbReference type="Google" id="ProtNLM"/>
    </source>
</evidence>
<protein>
    <recommendedName>
        <fullName evidence="3">Thioredoxin domain-containing protein</fullName>
    </recommendedName>
</protein>
<dbReference type="Proteomes" id="UP000187209">
    <property type="component" value="Unassembled WGS sequence"/>
</dbReference>
<dbReference type="EMBL" id="MPUH01000751">
    <property type="protein sequence ID" value="OMJ74440.1"/>
    <property type="molecule type" value="Genomic_DNA"/>
</dbReference>
<dbReference type="AlphaFoldDB" id="A0A1R2BCP9"/>
<comment type="caution">
    <text evidence="1">The sequence shown here is derived from an EMBL/GenBank/DDBJ whole genome shotgun (WGS) entry which is preliminary data.</text>
</comment>
<organism evidence="1 2">
    <name type="scientific">Stentor coeruleus</name>
    <dbReference type="NCBI Taxonomy" id="5963"/>
    <lineage>
        <taxon>Eukaryota</taxon>
        <taxon>Sar</taxon>
        <taxon>Alveolata</taxon>
        <taxon>Ciliophora</taxon>
        <taxon>Postciliodesmatophora</taxon>
        <taxon>Heterotrichea</taxon>
        <taxon>Heterotrichida</taxon>
        <taxon>Stentoridae</taxon>
        <taxon>Stentor</taxon>
    </lineage>
</organism>
<gene>
    <name evidence="1" type="ORF">SteCoe_26620</name>
</gene>
<dbReference type="OrthoDB" id="10439574at2759"/>
<accession>A0A1R2BCP9</accession>
<dbReference type="SUPFAM" id="SSF52833">
    <property type="entry name" value="Thioredoxin-like"/>
    <property type="match status" value="1"/>
</dbReference>
<evidence type="ECO:0000313" key="1">
    <source>
        <dbReference type="EMBL" id="OMJ74440.1"/>
    </source>
</evidence>
<reference evidence="1 2" key="1">
    <citation type="submission" date="2016-11" db="EMBL/GenBank/DDBJ databases">
        <title>The macronuclear genome of Stentor coeruleus: a giant cell with tiny introns.</title>
        <authorList>
            <person name="Slabodnick M."/>
            <person name="Ruby J.G."/>
            <person name="Reiff S.B."/>
            <person name="Swart E.C."/>
            <person name="Gosai S."/>
            <person name="Prabakaran S."/>
            <person name="Witkowska E."/>
            <person name="Larue G.E."/>
            <person name="Fisher S."/>
            <person name="Freeman R.M."/>
            <person name="Gunawardena J."/>
            <person name="Chu W."/>
            <person name="Stover N.A."/>
            <person name="Gregory B.D."/>
            <person name="Nowacki M."/>
            <person name="Derisi J."/>
            <person name="Roy S.W."/>
            <person name="Marshall W.F."/>
            <person name="Sood P."/>
        </authorList>
    </citation>
    <scope>NUCLEOTIDE SEQUENCE [LARGE SCALE GENOMIC DNA]</scope>
    <source>
        <strain evidence="1">WM001</strain>
    </source>
</reference>
<dbReference type="Gene3D" id="3.40.30.10">
    <property type="entry name" value="Glutaredoxin"/>
    <property type="match status" value="1"/>
</dbReference>